<feature type="transmembrane region" description="Helical" evidence="3">
    <location>
        <begin position="190"/>
        <end position="214"/>
    </location>
</feature>
<feature type="transmembrane region" description="Helical" evidence="3">
    <location>
        <begin position="103"/>
        <end position="121"/>
    </location>
</feature>
<reference evidence="4 5" key="1">
    <citation type="journal article" date="2015" name="Genome Announc.">
        <title>Expanding the biotechnology potential of lactobacilli through comparative genomics of 213 strains and associated genera.</title>
        <authorList>
            <person name="Sun Z."/>
            <person name="Harris H.M."/>
            <person name="McCann A."/>
            <person name="Guo C."/>
            <person name="Argimon S."/>
            <person name="Zhang W."/>
            <person name="Yang X."/>
            <person name="Jeffery I.B."/>
            <person name="Cooney J.C."/>
            <person name="Kagawa T.F."/>
            <person name="Liu W."/>
            <person name="Song Y."/>
            <person name="Salvetti E."/>
            <person name="Wrobel A."/>
            <person name="Rasinkangas P."/>
            <person name="Parkhill J."/>
            <person name="Rea M.C."/>
            <person name="O'Sullivan O."/>
            <person name="Ritari J."/>
            <person name="Douillard F.P."/>
            <person name="Paul Ross R."/>
            <person name="Yang R."/>
            <person name="Briner A.E."/>
            <person name="Felis G.E."/>
            <person name="de Vos W.M."/>
            <person name="Barrangou R."/>
            <person name="Klaenhammer T.R."/>
            <person name="Caufield P.W."/>
            <person name="Cui Y."/>
            <person name="Zhang H."/>
            <person name="O'Toole P.W."/>
        </authorList>
    </citation>
    <scope>NUCLEOTIDE SEQUENCE [LARGE SCALE GENOMIC DNA]</scope>
    <source>
        <strain evidence="4 5">DSM 22689</strain>
    </source>
</reference>
<evidence type="ECO:0008006" key="6">
    <source>
        <dbReference type="Google" id="ProtNLM"/>
    </source>
</evidence>
<feature type="transmembrane region" description="Helical" evidence="3">
    <location>
        <begin position="33"/>
        <end position="54"/>
    </location>
</feature>
<dbReference type="PATRIC" id="fig|1423745.4.peg.486"/>
<dbReference type="STRING" id="1423745.GCA_001311215_00958"/>
<dbReference type="EMBL" id="AYZI01000002">
    <property type="protein sequence ID" value="KRM92329.1"/>
    <property type="molecule type" value="Genomic_DNA"/>
</dbReference>
<organism evidence="4 5">
    <name type="scientific">Fructilactobacillus florum DSM 22689 = JCM 16035</name>
    <dbReference type="NCBI Taxonomy" id="1423745"/>
    <lineage>
        <taxon>Bacteria</taxon>
        <taxon>Bacillati</taxon>
        <taxon>Bacillota</taxon>
        <taxon>Bacilli</taxon>
        <taxon>Lactobacillales</taxon>
        <taxon>Lactobacillaceae</taxon>
        <taxon>Fructilactobacillus</taxon>
    </lineage>
</organism>
<protein>
    <recommendedName>
        <fullName evidence="6">Integral membrane protein</fullName>
    </recommendedName>
</protein>
<gene>
    <name evidence="4" type="ORF">FC87_GL000462</name>
</gene>
<sequence length="338" mass="37198">MERINIYMDNQSDSANEAQKNPSFTTWGKIINVFLRTLMSFVGIAILSTGAALLKSSPILGLDPFTAVNIGIAAKLHTSLGVYQLIANLIIFVFVVLLNRKMIGIGTIMNMVLVGFEIQWFSSLYHQLLPGKATALILIANLIIGLLLFTAGSSLYMAPSLGVAPYDAIAPIASSRLHCQYKTARVVQDICFLTAAVLVHGPVGFASIVVAFFAGPLISFWNRTVSTPVLGYINDFSGNPTAKNLAQGVRQVTRSGYKSLSNAYNSTLDFQMHLAGYTNKELATKIQDTQYQMQESQRKYNSYRTEYRMLIAEMVKRDKRGQLPNSNNDSDTNESPKS</sequence>
<dbReference type="AlphaFoldDB" id="A0A0R2CWA6"/>
<evidence type="ECO:0000313" key="5">
    <source>
        <dbReference type="Proteomes" id="UP000051586"/>
    </source>
</evidence>
<keyword evidence="3" id="KW-0812">Transmembrane</keyword>
<evidence type="ECO:0000256" key="3">
    <source>
        <dbReference type="SAM" id="Phobius"/>
    </source>
</evidence>
<keyword evidence="1" id="KW-0175">Coiled coil</keyword>
<feature type="transmembrane region" description="Helical" evidence="3">
    <location>
        <begin position="133"/>
        <end position="151"/>
    </location>
</feature>
<accession>A0A0R2CWA6</accession>
<evidence type="ECO:0000313" key="4">
    <source>
        <dbReference type="EMBL" id="KRM92329.1"/>
    </source>
</evidence>
<evidence type="ECO:0000256" key="1">
    <source>
        <dbReference type="SAM" id="Coils"/>
    </source>
</evidence>
<evidence type="ECO:0000256" key="2">
    <source>
        <dbReference type="SAM" id="MobiDB-lite"/>
    </source>
</evidence>
<name>A0A0R2CWA6_9LACO</name>
<feature type="transmembrane region" description="Helical" evidence="3">
    <location>
        <begin position="80"/>
        <end position="98"/>
    </location>
</feature>
<keyword evidence="3" id="KW-0472">Membrane</keyword>
<dbReference type="PANTHER" id="PTHR40078">
    <property type="entry name" value="INTEGRAL MEMBRANE PROTEIN-RELATED"/>
    <property type="match status" value="1"/>
</dbReference>
<feature type="coiled-coil region" evidence="1">
    <location>
        <begin position="279"/>
        <end position="313"/>
    </location>
</feature>
<dbReference type="Pfam" id="PF19700">
    <property type="entry name" value="DUF6198"/>
    <property type="match status" value="1"/>
</dbReference>
<dbReference type="PANTHER" id="PTHR40078:SF1">
    <property type="entry name" value="INTEGRAL MEMBRANE PROTEIN"/>
    <property type="match status" value="1"/>
</dbReference>
<dbReference type="InterPro" id="IPR038750">
    <property type="entry name" value="YczE/YyaS-like"/>
</dbReference>
<proteinExistence type="predicted"/>
<keyword evidence="3" id="KW-1133">Transmembrane helix</keyword>
<dbReference type="Proteomes" id="UP000051586">
    <property type="component" value="Unassembled WGS sequence"/>
</dbReference>
<comment type="caution">
    <text evidence="4">The sequence shown here is derived from an EMBL/GenBank/DDBJ whole genome shotgun (WGS) entry which is preliminary data.</text>
</comment>
<feature type="region of interest" description="Disordered" evidence="2">
    <location>
        <begin position="316"/>
        <end position="338"/>
    </location>
</feature>
<feature type="compositionally biased region" description="Polar residues" evidence="2">
    <location>
        <begin position="323"/>
        <end position="338"/>
    </location>
</feature>